<gene>
    <name evidence="7" type="ORF">EV672_10122</name>
</gene>
<evidence type="ECO:0000256" key="4">
    <source>
        <dbReference type="ARBA" id="ARBA00022989"/>
    </source>
</evidence>
<evidence type="ECO:0000313" key="8">
    <source>
        <dbReference type="Proteomes" id="UP000294593"/>
    </source>
</evidence>
<evidence type="ECO:0000256" key="5">
    <source>
        <dbReference type="ARBA" id="ARBA00023136"/>
    </source>
</evidence>
<comment type="caution">
    <text evidence="7">The sequence shown here is derived from an EMBL/GenBank/DDBJ whole genome shotgun (WGS) entry which is preliminary data.</text>
</comment>
<evidence type="ECO:0000256" key="2">
    <source>
        <dbReference type="ARBA" id="ARBA00022475"/>
    </source>
</evidence>
<keyword evidence="7" id="KW-0282">Flagellum</keyword>
<reference evidence="7 8" key="1">
    <citation type="submission" date="2019-03" db="EMBL/GenBank/DDBJ databases">
        <title>Genomic Encyclopedia of Type Strains, Phase IV (KMG-IV): sequencing the most valuable type-strain genomes for metagenomic binning, comparative biology and taxonomic classification.</title>
        <authorList>
            <person name="Goeker M."/>
        </authorList>
    </citation>
    <scope>NUCLEOTIDE SEQUENCE [LARGE SCALE GENOMIC DNA]</scope>
    <source>
        <strain evidence="7 8">DSM 11901</strain>
    </source>
</reference>
<keyword evidence="3 6" id="KW-0812">Transmembrane</keyword>
<dbReference type="OrthoDB" id="8905632at2"/>
<name>A0A4R6RMI5_9BURK</name>
<keyword evidence="7" id="KW-0969">Cilium</keyword>
<sequence length="122" mass="12287">MAATGMSVVWFVLIVALIPLCLWALKRSGLASGALAGAKAEALVKTIGQLNIGPGQRLLTVEVGQGDARTWLVLGVTGQSIQTLHTMAPQAPAEAAAPAVHPGFAALLKRAGKAGDTPPGAS</sequence>
<dbReference type="Proteomes" id="UP000294593">
    <property type="component" value="Unassembled WGS sequence"/>
</dbReference>
<feature type="transmembrane region" description="Helical" evidence="6">
    <location>
        <begin position="6"/>
        <end position="25"/>
    </location>
</feature>
<proteinExistence type="predicted"/>
<evidence type="ECO:0000256" key="1">
    <source>
        <dbReference type="ARBA" id="ARBA00004236"/>
    </source>
</evidence>
<keyword evidence="7" id="KW-0966">Cell projection</keyword>
<dbReference type="GO" id="GO:0016020">
    <property type="term" value="C:membrane"/>
    <property type="evidence" value="ECO:0007669"/>
    <property type="project" value="InterPro"/>
</dbReference>
<dbReference type="EMBL" id="SNXW01000001">
    <property type="protein sequence ID" value="TDP87891.1"/>
    <property type="molecule type" value="Genomic_DNA"/>
</dbReference>
<keyword evidence="8" id="KW-1185">Reference proteome</keyword>
<evidence type="ECO:0000256" key="6">
    <source>
        <dbReference type="SAM" id="Phobius"/>
    </source>
</evidence>
<keyword evidence="2" id="KW-1003">Cell membrane</keyword>
<dbReference type="Pfam" id="PF04347">
    <property type="entry name" value="FliO"/>
    <property type="match status" value="1"/>
</dbReference>
<organism evidence="7 8">
    <name type="scientific">Aquabacterium commune</name>
    <dbReference type="NCBI Taxonomy" id="70586"/>
    <lineage>
        <taxon>Bacteria</taxon>
        <taxon>Pseudomonadati</taxon>
        <taxon>Pseudomonadota</taxon>
        <taxon>Betaproteobacteria</taxon>
        <taxon>Burkholderiales</taxon>
        <taxon>Aquabacterium</taxon>
    </lineage>
</organism>
<dbReference type="RefSeq" id="WP_133605574.1">
    <property type="nucleotide sequence ID" value="NZ_JBASTO010000297.1"/>
</dbReference>
<dbReference type="AlphaFoldDB" id="A0A4R6RMI5"/>
<accession>A0A4R6RMI5</accession>
<dbReference type="InterPro" id="IPR022781">
    <property type="entry name" value="Flagellar_biosynth_FliO"/>
</dbReference>
<evidence type="ECO:0000313" key="7">
    <source>
        <dbReference type="EMBL" id="TDP87891.1"/>
    </source>
</evidence>
<dbReference type="GO" id="GO:0044781">
    <property type="term" value="P:bacterial-type flagellum organization"/>
    <property type="evidence" value="ECO:0007669"/>
    <property type="project" value="InterPro"/>
</dbReference>
<comment type="subcellular location">
    <subcellularLocation>
        <location evidence="1">Cell membrane</location>
    </subcellularLocation>
</comment>
<keyword evidence="4 6" id="KW-1133">Transmembrane helix</keyword>
<protein>
    <submittedName>
        <fullName evidence="7">Flagellar protein FliO/FliZ</fullName>
    </submittedName>
</protein>
<evidence type="ECO:0000256" key="3">
    <source>
        <dbReference type="ARBA" id="ARBA00022692"/>
    </source>
</evidence>
<keyword evidence="5 6" id="KW-0472">Membrane</keyword>